<dbReference type="SUPFAM" id="SSF52172">
    <property type="entry name" value="CheY-like"/>
    <property type="match status" value="1"/>
</dbReference>
<dbReference type="InterPro" id="IPR000014">
    <property type="entry name" value="PAS"/>
</dbReference>
<evidence type="ECO:0000256" key="4">
    <source>
        <dbReference type="ARBA" id="ARBA00022679"/>
    </source>
</evidence>
<comment type="caution">
    <text evidence="11">The sequence shown here is derived from an EMBL/GenBank/DDBJ whole genome shotgun (WGS) entry which is preliminary data.</text>
</comment>
<dbReference type="Pfam" id="PF00512">
    <property type="entry name" value="HisKA"/>
    <property type="match status" value="1"/>
</dbReference>
<feature type="domain" description="PAC" evidence="10">
    <location>
        <begin position="216"/>
        <end position="268"/>
    </location>
</feature>
<dbReference type="PROSITE" id="PS50113">
    <property type="entry name" value="PAC"/>
    <property type="match status" value="1"/>
</dbReference>
<dbReference type="AlphaFoldDB" id="A0A2T0U3D5"/>
<dbReference type="SUPFAM" id="SSF47384">
    <property type="entry name" value="Homodimeric domain of signal transducing histidine kinase"/>
    <property type="match status" value="1"/>
</dbReference>
<evidence type="ECO:0000259" key="10">
    <source>
        <dbReference type="PROSITE" id="PS50113"/>
    </source>
</evidence>
<evidence type="ECO:0000256" key="1">
    <source>
        <dbReference type="ARBA" id="ARBA00000085"/>
    </source>
</evidence>
<dbReference type="SUPFAM" id="SSF55874">
    <property type="entry name" value="ATPase domain of HSP90 chaperone/DNA topoisomerase II/histidine kinase"/>
    <property type="match status" value="1"/>
</dbReference>
<evidence type="ECO:0000256" key="3">
    <source>
        <dbReference type="ARBA" id="ARBA00022553"/>
    </source>
</evidence>
<evidence type="ECO:0000313" key="12">
    <source>
        <dbReference type="Proteomes" id="UP000238034"/>
    </source>
</evidence>
<dbReference type="CDD" id="cd00130">
    <property type="entry name" value="PAS"/>
    <property type="match status" value="1"/>
</dbReference>
<comment type="catalytic activity">
    <reaction evidence="1">
        <text>ATP + protein L-histidine = ADP + protein N-phospho-L-histidine.</text>
        <dbReference type="EC" id="2.7.13.3"/>
    </reaction>
</comment>
<dbReference type="SMART" id="SM00388">
    <property type="entry name" value="HisKA"/>
    <property type="match status" value="1"/>
</dbReference>
<protein>
    <recommendedName>
        <fullName evidence="2">histidine kinase</fullName>
        <ecNumber evidence="2">2.7.13.3</ecNumber>
    </recommendedName>
</protein>
<keyword evidence="6" id="KW-0902">Two-component regulatory system</keyword>
<dbReference type="RefSeq" id="WP_106293532.1">
    <property type="nucleotide sequence ID" value="NZ_PVTH01000006.1"/>
</dbReference>
<dbReference type="OrthoDB" id="9781208at2"/>
<evidence type="ECO:0000256" key="2">
    <source>
        <dbReference type="ARBA" id="ARBA00012438"/>
    </source>
</evidence>
<feature type="domain" description="Histidine kinase" evidence="8">
    <location>
        <begin position="272"/>
        <end position="490"/>
    </location>
</feature>
<evidence type="ECO:0000313" key="11">
    <source>
        <dbReference type="EMBL" id="PRY52422.1"/>
    </source>
</evidence>
<evidence type="ECO:0000256" key="5">
    <source>
        <dbReference type="ARBA" id="ARBA00022777"/>
    </source>
</evidence>
<gene>
    <name evidence="11" type="ORF">B0I27_106183</name>
</gene>
<dbReference type="InterPro" id="IPR005467">
    <property type="entry name" value="His_kinase_dom"/>
</dbReference>
<dbReference type="FunFam" id="1.10.287.130:FF:000001">
    <property type="entry name" value="Two-component sensor histidine kinase"/>
    <property type="match status" value="1"/>
</dbReference>
<dbReference type="InterPro" id="IPR001789">
    <property type="entry name" value="Sig_transdc_resp-reg_receiver"/>
</dbReference>
<dbReference type="Gene3D" id="3.40.50.2300">
    <property type="match status" value="1"/>
</dbReference>
<dbReference type="EMBL" id="PVTH01000006">
    <property type="protein sequence ID" value="PRY52422.1"/>
    <property type="molecule type" value="Genomic_DNA"/>
</dbReference>
<keyword evidence="5" id="KW-0418">Kinase</keyword>
<dbReference type="GO" id="GO:0000155">
    <property type="term" value="F:phosphorelay sensor kinase activity"/>
    <property type="evidence" value="ECO:0007669"/>
    <property type="project" value="InterPro"/>
</dbReference>
<dbReference type="Gene3D" id="1.10.287.130">
    <property type="match status" value="1"/>
</dbReference>
<evidence type="ECO:0000256" key="6">
    <source>
        <dbReference type="ARBA" id="ARBA00023012"/>
    </source>
</evidence>
<dbReference type="Proteomes" id="UP000238034">
    <property type="component" value="Unassembled WGS sequence"/>
</dbReference>
<dbReference type="PANTHER" id="PTHR43047">
    <property type="entry name" value="TWO-COMPONENT HISTIDINE PROTEIN KINASE"/>
    <property type="match status" value="1"/>
</dbReference>
<dbReference type="SMART" id="SM00448">
    <property type="entry name" value="REC"/>
    <property type="match status" value="1"/>
</dbReference>
<sequence length="494" mass="56438">MILIVDDKPENIFSLKKILEINNFEVDTALSGEEALKKILKHSYALIILDVQMPGMDGFEVAENISGYSKSKDIPIIFLSAVNTDKRFITKGYASGGVDYITKPVDPDILILKVKTLYRLYEQTRDLNEAHLALRAEIEFRKQAQAELRERVQELRSTLESIPQIAFTAKSNGTIEFVNQQWYSYSSRQEEFPETHPDDPEIKEQWEASIRENRPLEMEVRIKALAEGSYQCHLLRTTPIKEGDNIIKWVGTFTDIEDQKQTEKRKDEFLSIASHELKTPLTSIKAYMQLLERAFSTELAAAADSGNYLKRAQFQVDKLHSLIADLLDISKIESGRMKFNKKVFRFDDLLTSSIDIITQTNHDVRIIRKGKVEELIYGDEIRIEQVILNYLTNAIKYSPDTKDVVVENSITPEGHILVKVVDFGVGIPADKQSQIFNKYYRVEETSHRFQGLGIGLYICSEIIKRHSGTFGVESNANNGSCFYFTIPKYTGQPI</sequence>
<proteinExistence type="predicted"/>
<dbReference type="InterPro" id="IPR003661">
    <property type="entry name" value="HisK_dim/P_dom"/>
</dbReference>
<name>A0A2T0U3D5_9SPHI</name>
<dbReference type="Pfam" id="PF02518">
    <property type="entry name" value="HATPase_c"/>
    <property type="match status" value="1"/>
</dbReference>
<dbReference type="InterPro" id="IPR004358">
    <property type="entry name" value="Sig_transdc_His_kin-like_C"/>
</dbReference>
<evidence type="ECO:0000256" key="7">
    <source>
        <dbReference type="PROSITE-ProRule" id="PRU00169"/>
    </source>
</evidence>
<evidence type="ECO:0000259" key="8">
    <source>
        <dbReference type="PROSITE" id="PS50109"/>
    </source>
</evidence>
<dbReference type="InterPro" id="IPR036890">
    <property type="entry name" value="HATPase_C_sf"/>
</dbReference>
<dbReference type="PROSITE" id="PS50110">
    <property type="entry name" value="RESPONSE_REGULATORY"/>
    <property type="match status" value="1"/>
</dbReference>
<feature type="domain" description="Response regulatory" evidence="9">
    <location>
        <begin position="1"/>
        <end position="118"/>
    </location>
</feature>
<keyword evidence="12" id="KW-1185">Reference proteome</keyword>
<dbReference type="PANTHER" id="PTHR43047:SF72">
    <property type="entry name" value="OSMOSENSING HISTIDINE PROTEIN KINASE SLN1"/>
    <property type="match status" value="1"/>
</dbReference>
<dbReference type="Pfam" id="PF00072">
    <property type="entry name" value="Response_reg"/>
    <property type="match status" value="1"/>
</dbReference>
<dbReference type="GO" id="GO:0009927">
    <property type="term" value="F:histidine phosphotransfer kinase activity"/>
    <property type="evidence" value="ECO:0007669"/>
    <property type="project" value="TreeGrafter"/>
</dbReference>
<keyword evidence="3 7" id="KW-0597">Phosphoprotein</keyword>
<dbReference type="PRINTS" id="PR00344">
    <property type="entry name" value="BCTRLSENSOR"/>
</dbReference>
<feature type="modified residue" description="4-aspartylphosphate" evidence="7">
    <location>
        <position position="50"/>
    </location>
</feature>
<dbReference type="InterPro" id="IPR035965">
    <property type="entry name" value="PAS-like_dom_sf"/>
</dbReference>
<dbReference type="InterPro" id="IPR003594">
    <property type="entry name" value="HATPase_dom"/>
</dbReference>
<dbReference type="PROSITE" id="PS50109">
    <property type="entry name" value="HIS_KIN"/>
    <property type="match status" value="1"/>
</dbReference>
<dbReference type="CDD" id="cd00082">
    <property type="entry name" value="HisKA"/>
    <property type="match status" value="1"/>
</dbReference>
<dbReference type="SMART" id="SM00387">
    <property type="entry name" value="HATPase_c"/>
    <property type="match status" value="1"/>
</dbReference>
<dbReference type="EC" id="2.7.13.3" evidence="2"/>
<reference evidence="11 12" key="1">
    <citation type="submission" date="2018-03" db="EMBL/GenBank/DDBJ databases">
        <title>Genomic Encyclopedia of Type Strains, Phase III (KMG-III): the genomes of soil and plant-associated and newly described type strains.</title>
        <authorList>
            <person name="Whitman W."/>
        </authorList>
    </citation>
    <scope>NUCLEOTIDE SEQUENCE [LARGE SCALE GENOMIC DNA]</scope>
    <source>
        <strain evidence="11 12">CGMCC 1.9313</strain>
    </source>
</reference>
<dbReference type="InterPro" id="IPR000700">
    <property type="entry name" value="PAS-assoc_C"/>
</dbReference>
<keyword evidence="4" id="KW-0808">Transferase</keyword>
<dbReference type="GO" id="GO:0005886">
    <property type="term" value="C:plasma membrane"/>
    <property type="evidence" value="ECO:0007669"/>
    <property type="project" value="TreeGrafter"/>
</dbReference>
<dbReference type="InterPro" id="IPR036097">
    <property type="entry name" value="HisK_dim/P_sf"/>
</dbReference>
<dbReference type="SUPFAM" id="SSF55785">
    <property type="entry name" value="PYP-like sensor domain (PAS domain)"/>
    <property type="match status" value="1"/>
</dbReference>
<organism evidence="11 12">
    <name type="scientific">Arcticibacter pallidicorallinus</name>
    <dbReference type="NCBI Taxonomy" id="1259464"/>
    <lineage>
        <taxon>Bacteria</taxon>
        <taxon>Pseudomonadati</taxon>
        <taxon>Bacteroidota</taxon>
        <taxon>Sphingobacteriia</taxon>
        <taxon>Sphingobacteriales</taxon>
        <taxon>Sphingobacteriaceae</taxon>
        <taxon>Arcticibacter</taxon>
    </lineage>
</organism>
<dbReference type="InterPro" id="IPR011006">
    <property type="entry name" value="CheY-like_superfamily"/>
</dbReference>
<evidence type="ECO:0000259" key="9">
    <source>
        <dbReference type="PROSITE" id="PS50110"/>
    </source>
</evidence>
<dbReference type="Gene3D" id="3.30.450.20">
    <property type="entry name" value="PAS domain"/>
    <property type="match status" value="1"/>
</dbReference>
<dbReference type="Gene3D" id="3.30.565.10">
    <property type="entry name" value="Histidine kinase-like ATPase, C-terminal domain"/>
    <property type="match status" value="1"/>
</dbReference>
<accession>A0A2T0U3D5</accession>